<proteinExistence type="predicted"/>
<accession>A0A0F9PCX2</accession>
<dbReference type="NCBIfam" id="TIGR04141">
    <property type="entry name" value="TIGR04141 family sporadically distributed protein"/>
    <property type="match status" value="1"/>
</dbReference>
<dbReference type="InterPro" id="IPR026487">
    <property type="entry name" value="CHP04141"/>
</dbReference>
<evidence type="ECO:0008006" key="2">
    <source>
        <dbReference type="Google" id="ProtNLM"/>
    </source>
</evidence>
<dbReference type="AlphaFoldDB" id="A0A0F9PCX2"/>
<evidence type="ECO:0000313" key="1">
    <source>
        <dbReference type="EMBL" id="KKN29675.1"/>
    </source>
</evidence>
<gene>
    <name evidence="1" type="ORF">LCGC14_0841630</name>
</gene>
<sequence>MSEGKLQIGVYKIEEKNLDNLSAIIEEKGYSNQELENEEISEYRLKLFYQNKPTHPKWKDFFRSVAKANQDIFKKNKSWIEGFILLLFNEEKDNLYAVTGGPGYFIIQEHIYDDFGIDVFARLIKKEDKILKATKEKSVVGSILGTTKHFRKNFNLFETDSFGKIYQELKASLDKKILTDKLGFAENDIKKESVCIAKSSFKINKAISFEHLLKIIRGCESILETELPISINNMEKLIKKKDQELIQSLDTELFNQLWQRNSEPQNSFAFDLCHKDFERYLTASKYVVRKGASLNNFFGEFEFEELNDIDTLFTKIAESEKNPENKEEFIKLMKSIKIYSYDEEDNDLTKGDLSAHLLGDVTHNNKKYFFIDKSWYRIKDAFINDLNEYCKSFINKNFHNRLDKNWNYSDENENQYNQKYIGEKNTIVLDKITPENIEPCDILKWDDKNLYLYHVKAGFGNKMRDVCSQIIIAANRINQDLNSSKKYIKKIYINLRKKIGGESYFDEAGKQTEIYSEDAFIRLFEKNLVFVLAVLDISNDRIRDIKNIEEFKSNIAKFSLQELTKEMKGIDVDFRITQIRKV</sequence>
<organism evidence="1">
    <name type="scientific">marine sediment metagenome</name>
    <dbReference type="NCBI Taxonomy" id="412755"/>
    <lineage>
        <taxon>unclassified sequences</taxon>
        <taxon>metagenomes</taxon>
        <taxon>ecological metagenomes</taxon>
    </lineage>
</organism>
<comment type="caution">
    <text evidence="1">The sequence shown here is derived from an EMBL/GenBank/DDBJ whole genome shotgun (WGS) entry which is preliminary data.</text>
</comment>
<protein>
    <recommendedName>
        <fullName evidence="2">Sporadically distributed protein, TIGR04141 family</fullName>
    </recommendedName>
</protein>
<reference evidence="1" key="1">
    <citation type="journal article" date="2015" name="Nature">
        <title>Complex archaea that bridge the gap between prokaryotes and eukaryotes.</title>
        <authorList>
            <person name="Spang A."/>
            <person name="Saw J.H."/>
            <person name="Jorgensen S.L."/>
            <person name="Zaremba-Niedzwiedzka K."/>
            <person name="Martijn J."/>
            <person name="Lind A.E."/>
            <person name="van Eijk R."/>
            <person name="Schleper C."/>
            <person name="Guy L."/>
            <person name="Ettema T.J."/>
        </authorList>
    </citation>
    <scope>NUCLEOTIDE SEQUENCE</scope>
</reference>
<dbReference type="EMBL" id="LAZR01002467">
    <property type="protein sequence ID" value="KKN29675.1"/>
    <property type="molecule type" value="Genomic_DNA"/>
</dbReference>
<name>A0A0F9PCX2_9ZZZZ</name>
<dbReference type="Pfam" id="PF19614">
    <property type="entry name" value="DUF6119"/>
    <property type="match status" value="1"/>
</dbReference>